<dbReference type="InterPro" id="IPR003779">
    <property type="entry name" value="CMD-like"/>
</dbReference>
<dbReference type="PANTHER" id="PTHR33570">
    <property type="entry name" value="4-CARBOXYMUCONOLACTONE DECARBOXYLASE FAMILY PROTEIN"/>
    <property type="match status" value="1"/>
</dbReference>
<dbReference type="Gene3D" id="1.20.1290.10">
    <property type="entry name" value="AhpD-like"/>
    <property type="match status" value="1"/>
</dbReference>
<dbReference type="InterPro" id="IPR029032">
    <property type="entry name" value="AhpD-like"/>
</dbReference>
<feature type="compositionally biased region" description="Pro residues" evidence="1">
    <location>
        <begin position="131"/>
        <end position="146"/>
    </location>
</feature>
<reference evidence="4" key="1">
    <citation type="journal article" date="2019" name="Int. J. Syst. Evol. Microbiol.">
        <title>The Global Catalogue of Microorganisms (GCM) 10K type strain sequencing project: providing services to taxonomists for standard genome sequencing and annotation.</title>
        <authorList>
            <consortium name="The Broad Institute Genomics Platform"/>
            <consortium name="The Broad Institute Genome Sequencing Center for Infectious Disease"/>
            <person name="Wu L."/>
            <person name="Ma J."/>
        </authorList>
    </citation>
    <scope>NUCLEOTIDE SEQUENCE [LARGE SCALE GENOMIC DNA]</scope>
    <source>
        <strain evidence="4">JCM 17906</strain>
    </source>
</reference>
<comment type="caution">
    <text evidence="3">The sequence shown here is derived from an EMBL/GenBank/DDBJ whole genome shotgun (WGS) entry which is preliminary data.</text>
</comment>
<proteinExistence type="predicted"/>
<feature type="region of interest" description="Disordered" evidence="1">
    <location>
        <begin position="130"/>
        <end position="152"/>
    </location>
</feature>
<dbReference type="Proteomes" id="UP001501598">
    <property type="component" value="Unassembled WGS sequence"/>
</dbReference>
<feature type="domain" description="Carboxymuconolactone decarboxylase-like" evidence="2">
    <location>
        <begin position="39"/>
        <end position="120"/>
    </location>
</feature>
<dbReference type="InterPro" id="IPR052512">
    <property type="entry name" value="4CMD/NDH-1_regulator"/>
</dbReference>
<evidence type="ECO:0000259" key="2">
    <source>
        <dbReference type="Pfam" id="PF02627"/>
    </source>
</evidence>
<gene>
    <name evidence="3" type="primary">pcaC_2</name>
    <name evidence="3" type="ORF">GCM10023175_58900</name>
</gene>
<evidence type="ECO:0000313" key="3">
    <source>
        <dbReference type="EMBL" id="GAA4556512.1"/>
    </source>
</evidence>
<dbReference type="EMBL" id="BAABGT010000097">
    <property type="protein sequence ID" value="GAA4556512.1"/>
    <property type="molecule type" value="Genomic_DNA"/>
</dbReference>
<keyword evidence="4" id="KW-1185">Reference proteome</keyword>
<accession>A0ABP8S154</accession>
<protein>
    <submittedName>
        <fullName evidence="3">4-carboxymuconolactone decarboxylase</fullName>
    </submittedName>
</protein>
<organism evidence="3 4">
    <name type="scientific">Pseudonocardia xishanensis</name>
    <dbReference type="NCBI Taxonomy" id="630995"/>
    <lineage>
        <taxon>Bacteria</taxon>
        <taxon>Bacillati</taxon>
        <taxon>Actinomycetota</taxon>
        <taxon>Actinomycetes</taxon>
        <taxon>Pseudonocardiales</taxon>
        <taxon>Pseudonocardiaceae</taxon>
        <taxon>Pseudonocardia</taxon>
    </lineage>
</organism>
<evidence type="ECO:0000313" key="4">
    <source>
        <dbReference type="Proteomes" id="UP001501598"/>
    </source>
</evidence>
<evidence type="ECO:0000256" key="1">
    <source>
        <dbReference type="SAM" id="MobiDB-lite"/>
    </source>
</evidence>
<sequence length="152" mass="16408">MREPQDAGVQEGLAVRRAVFGDDLVDRNYTHATDFARPAQEWIASAVWADVWTRDGLDRRTRSLVTLGILTALDRPTEFDSHLRAALTNGCSVADLQELLLHTAPYCGAPAALQAFRQAERVLTEAGVLPAAPPTAPIPDPVPDTVPDPASD</sequence>
<dbReference type="RefSeq" id="WP_345425791.1">
    <property type="nucleotide sequence ID" value="NZ_BAABGT010000097.1"/>
</dbReference>
<dbReference type="Pfam" id="PF02627">
    <property type="entry name" value="CMD"/>
    <property type="match status" value="1"/>
</dbReference>
<name>A0ABP8S154_9PSEU</name>
<dbReference type="PANTHER" id="PTHR33570:SF2">
    <property type="entry name" value="CARBOXYMUCONOLACTONE DECARBOXYLASE-LIKE DOMAIN-CONTAINING PROTEIN"/>
    <property type="match status" value="1"/>
</dbReference>
<dbReference type="SUPFAM" id="SSF69118">
    <property type="entry name" value="AhpD-like"/>
    <property type="match status" value="1"/>
</dbReference>